<protein>
    <submittedName>
        <fullName evidence="1">Uncharacterized protein</fullName>
    </submittedName>
</protein>
<comment type="caution">
    <text evidence="1">The sequence shown here is derived from an EMBL/GenBank/DDBJ whole genome shotgun (WGS) entry which is preliminary data.</text>
</comment>
<organism evidence="1 2">
    <name type="scientific">Diploptera punctata</name>
    <name type="common">Pacific beetle cockroach</name>
    <dbReference type="NCBI Taxonomy" id="6984"/>
    <lineage>
        <taxon>Eukaryota</taxon>
        <taxon>Metazoa</taxon>
        <taxon>Ecdysozoa</taxon>
        <taxon>Arthropoda</taxon>
        <taxon>Hexapoda</taxon>
        <taxon>Insecta</taxon>
        <taxon>Pterygota</taxon>
        <taxon>Neoptera</taxon>
        <taxon>Polyneoptera</taxon>
        <taxon>Dictyoptera</taxon>
        <taxon>Blattodea</taxon>
        <taxon>Blaberoidea</taxon>
        <taxon>Blaberidae</taxon>
        <taxon>Diplopterinae</taxon>
        <taxon>Diploptera</taxon>
    </lineage>
</organism>
<name>A0AAD7ZDG5_DIPPU</name>
<evidence type="ECO:0000313" key="1">
    <source>
        <dbReference type="EMBL" id="KAJ9578523.1"/>
    </source>
</evidence>
<feature type="non-terminal residue" evidence="1">
    <location>
        <position position="1"/>
    </location>
</feature>
<gene>
    <name evidence="1" type="ORF">L9F63_005252</name>
</gene>
<reference evidence="1" key="2">
    <citation type="submission" date="2023-05" db="EMBL/GenBank/DDBJ databases">
        <authorList>
            <person name="Fouks B."/>
        </authorList>
    </citation>
    <scope>NUCLEOTIDE SEQUENCE</scope>
    <source>
        <strain evidence="1">Stay&amp;Tobe</strain>
        <tissue evidence="1">Testes</tissue>
    </source>
</reference>
<feature type="non-terminal residue" evidence="1">
    <location>
        <position position="107"/>
    </location>
</feature>
<dbReference type="Proteomes" id="UP001233999">
    <property type="component" value="Unassembled WGS sequence"/>
</dbReference>
<keyword evidence="2" id="KW-1185">Reference proteome</keyword>
<proteinExistence type="predicted"/>
<accession>A0AAD7ZDG5</accession>
<sequence>TTAEKQSELLDNHHSDAIIPYLCSQVNVLQTEYNNLKSDLSLIDLQQQLKVLKEKWKLTENVLRKLARRNSNDQRKKIKKLRLSLTNKLRVYLKCDKSTQIWSYSNK</sequence>
<dbReference type="EMBL" id="JASPKZ010008874">
    <property type="protein sequence ID" value="KAJ9578523.1"/>
    <property type="molecule type" value="Genomic_DNA"/>
</dbReference>
<dbReference type="AlphaFoldDB" id="A0AAD7ZDG5"/>
<evidence type="ECO:0000313" key="2">
    <source>
        <dbReference type="Proteomes" id="UP001233999"/>
    </source>
</evidence>
<reference evidence="1" key="1">
    <citation type="journal article" date="2023" name="IScience">
        <title>Live-bearing cockroach genome reveals convergent evolutionary mechanisms linked to viviparity in insects and beyond.</title>
        <authorList>
            <person name="Fouks B."/>
            <person name="Harrison M.C."/>
            <person name="Mikhailova A.A."/>
            <person name="Marchal E."/>
            <person name="English S."/>
            <person name="Carruthers M."/>
            <person name="Jennings E.C."/>
            <person name="Chiamaka E.L."/>
            <person name="Frigard R.A."/>
            <person name="Pippel M."/>
            <person name="Attardo G.M."/>
            <person name="Benoit J.B."/>
            <person name="Bornberg-Bauer E."/>
            <person name="Tobe S.S."/>
        </authorList>
    </citation>
    <scope>NUCLEOTIDE SEQUENCE</scope>
    <source>
        <strain evidence="1">Stay&amp;Tobe</strain>
    </source>
</reference>